<sequence>MKTYIRDRNTKFTLVEVNKLAQEWIDNLDPTEATNYVNHVKQCEAIFKKADMFAERIEEELSDDDDEDEYSVYSVDTDDDDGGDE</sequence>
<name>A0A814L009_9BILA</name>
<dbReference type="EMBL" id="CAJNOU010000661">
    <property type="protein sequence ID" value="CAF1059164.1"/>
    <property type="molecule type" value="Genomic_DNA"/>
</dbReference>
<proteinExistence type="predicted"/>
<evidence type="ECO:0000313" key="2">
    <source>
        <dbReference type="EMBL" id="CAF1059164.1"/>
    </source>
</evidence>
<comment type="caution">
    <text evidence="2">The sequence shown here is derived from an EMBL/GenBank/DDBJ whole genome shotgun (WGS) entry which is preliminary data.</text>
</comment>
<dbReference type="Proteomes" id="UP000663889">
    <property type="component" value="Unassembled WGS sequence"/>
</dbReference>
<organism evidence="2 3">
    <name type="scientific">Rotaria sordida</name>
    <dbReference type="NCBI Taxonomy" id="392033"/>
    <lineage>
        <taxon>Eukaryota</taxon>
        <taxon>Metazoa</taxon>
        <taxon>Spiralia</taxon>
        <taxon>Gnathifera</taxon>
        <taxon>Rotifera</taxon>
        <taxon>Eurotatoria</taxon>
        <taxon>Bdelloidea</taxon>
        <taxon>Philodinida</taxon>
        <taxon>Philodinidae</taxon>
        <taxon>Rotaria</taxon>
    </lineage>
</organism>
<accession>A0A814L009</accession>
<evidence type="ECO:0000313" key="3">
    <source>
        <dbReference type="Proteomes" id="UP000663889"/>
    </source>
</evidence>
<protein>
    <submittedName>
        <fullName evidence="2">Uncharacterized protein</fullName>
    </submittedName>
</protein>
<feature type="region of interest" description="Disordered" evidence="1">
    <location>
        <begin position="60"/>
        <end position="85"/>
    </location>
</feature>
<evidence type="ECO:0000256" key="1">
    <source>
        <dbReference type="SAM" id="MobiDB-lite"/>
    </source>
</evidence>
<gene>
    <name evidence="2" type="ORF">SEV965_LOCUS13756</name>
</gene>
<reference evidence="2" key="1">
    <citation type="submission" date="2021-02" db="EMBL/GenBank/DDBJ databases">
        <authorList>
            <person name="Nowell W R."/>
        </authorList>
    </citation>
    <scope>NUCLEOTIDE SEQUENCE</scope>
</reference>
<dbReference type="AlphaFoldDB" id="A0A814L009"/>